<dbReference type="AlphaFoldDB" id="A0A067SUY2"/>
<reference evidence="2" key="1">
    <citation type="journal article" date="2014" name="Proc. Natl. Acad. Sci. U.S.A.">
        <title>Extensive sampling of basidiomycete genomes demonstrates inadequacy of the white-rot/brown-rot paradigm for wood decay fungi.</title>
        <authorList>
            <person name="Riley R."/>
            <person name="Salamov A.A."/>
            <person name="Brown D.W."/>
            <person name="Nagy L.G."/>
            <person name="Floudas D."/>
            <person name="Held B.W."/>
            <person name="Levasseur A."/>
            <person name="Lombard V."/>
            <person name="Morin E."/>
            <person name="Otillar R."/>
            <person name="Lindquist E.A."/>
            <person name="Sun H."/>
            <person name="LaButti K.M."/>
            <person name="Schmutz J."/>
            <person name="Jabbour D."/>
            <person name="Luo H."/>
            <person name="Baker S.E."/>
            <person name="Pisabarro A.G."/>
            <person name="Walton J.D."/>
            <person name="Blanchette R.A."/>
            <person name="Henrissat B."/>
            <person name="Martin F."/>
            <person name="Cullen D."/>
            <person name="Hibbett D.S."/>
            <person name="Grigoriev I.V."/>
        </authorList>
    </citation>
    <scope>NUCLEOTIDE SEQUENCE [LARGE SCALE GENOMIC DNA]</scope>
    <source>
        <strain evidence="2">CBS 339.88</strain>
    </source>
</reference>
<evidence type="ECO:0000313" key="1">
    <source>
        <dbReference type="EMBL" id="KDR74701.1"/>
    </source>
</evidence>
<dbReference type="Proteomes" id="UP000027222">
    <property type="component" value="Unassembled WGS sequence"/>
</dbReference>
<evidence type="ECO:0000313" key="2">
    <source>
        <dbReference type="Proteomes" id="UP000027222"/>
    </source>
</evidence>
<name>A0A067SUY2_GALM3</name>
<gene>
    <name evidence="1" type="ORF">GALMADRAFT_560727</name>
</gene>
<dbReference type="OrthoDB" id="3126138at2759"/>
<keyword evidence="2" id="KW-1185">Reference proteome</keyword>
<dbReference type="HOGENOM" id="CLU_956574_0_0_1"/>
<dbReference type="STRING" id="685588.A0A067SUY2"/>
<proteinExistence type="predicted"/>
<accession>A0A067SUY2</accession>
<dbReference type="EMBL" id="KL142382">
    <property type="protein sequence ID" value="KDR74701.1"/>
    <property type="molecule type" value="Genomic_DNA"/>
</dbReference>
<sequence>MPFAELDALYMHIFSSVVDPDPVMQILAHRLLSRHIFTDFLLDQSRSKQFWINAPLRCAEFAVIYLKDLPMTDTAVGNLVGYIEDAVPTLELRECISKLSFAPYLAEKRSYYNIPYFCATICHWKIDGSSIYDDQLRFFDHFAREILENMYSNSGLTALVAVAKLDIDVHRHYDALKNLFSLRRSLDSLDMLSFSWAAHFPSGYRPFILRFLEDPNRVGEYMLTGERYATAAAYFLKYVCNNPEQIIPSFFTVQRKYKKQINSPWHWRNTVAKNTFIRSRTDCPMADAYEA</sequence>
<protein>
    <submittedName>
        <fullName evidence="1">Uncharacterized protein</fullName>
    </submittedName>
</protein>
<organism evidence="1 2">
    <name type="scientific">Galerina marginata (strain CBS 339.88)</name>
    <dbReference type="NCBI Taxonomy" id="685588"/>
    <lineage>
        <taxon>Eukaryota</taxon>
        <taxon>Fungi</taxon>
        <taxon>Dikarya</taxon>
        <taxon>Basidiomycota</taxon>
        <taxon>Agaricomycotina</taxon>
        <taxon>Agaricomycetes</taxon>
        <taxon>Agaricomycetidae</taxon>
        <taxon>Agaricales</taxon>
        <taxon>Agaricineae</taxon>
        <taxon>Strophariaceae</taxon>
        <taxon>Galerina</taxon>
    </lineage>
</organism>